<keyword evidence="6" id="KW-0288">FMN</keyword>
<dbReference type="GO" id="GO:0010181">
    <property type="term" value="F:FMN binding"/>
    <property type="evidence" value="ECO:0007669"/>
    <property type="project" value="InterPro"/>
</dbReference>
<dbReference type="PANTHER" id="PTHR10851:SF0">
    <property type="entry name" value="PYRIDOXINE-5'-PHOSPHATE OXIDASE"/>
    <property type="match status" value="1"/>
</dbReference>
<keyword evidence="5" id="KW-0285">Flavoprotein</keyword>
<feature type="domain" description="Pyridoxine 5'-phosphate oxidase dimerisation C-terminal" evidence="10">
    <location>
        <begin position="200"/>
        <end position="240"/>
    </location>
</feature>
<dbReference type="Gene3D" id="2.30.110.10">
    <property type="entry name" value="Electron Transport, Fmn-binding Protein, Chain A"/>
    <property type="match status" value="1"/>
</dbReference>
<dbReference type="NCBIfam" id="NF004231">
    <property type="entry name" value="PRK05679.1"/>
    <property type="match status" value="1"/>
</dbReference>
<dbReference type="GO" id="GO:0004733">
    <property type="term" value="F:pyridoxamine phosphate oxidase activity"/>
    <property type="evidence" value="ECO:0007669"/>
    <property type="project" value="UniProtKB-EC"/>
</dbReference>
<comment type="pathway">
    <text evidence="3">Cofactor metabolism; pyridoxal 5'-phosphate salvage; pyridoxal 5'-phosphate from pyridoxine 5'-phosphate: step 1/1.</text>
</comment>
<evidence type="ECO:0000256" key="1">
    <source>
        <dbReference type="ARBA" id="ARBA00001917"/>
    </source>
</evidence>
<dbReference type="AlphaFoldDB" id="A0A9P9Y4C7"/>
<accession>A0A9P9Y4C7</accession>
<dbReference type="InterPro" id="IPR000659">
    <property type="entry name" value="Pyridox_Oxase"/>
</dbReference>
<dbReference type="NCBIfam" id="TIGR00558">
    <property type="entry name" value="pdxH"/>
    <property type="match status" value="1"/>
</dbReference>
<evidence type="ECO:0000256" key="8">
    <source>
        <dbReference type="SAM" id="MobiDB-lite"/>
    </source>
</evidence>
<dbReference type="GeneID" id="75830918"/>
<reference evidence="11" key="1">
    <citation type="journal article" date="2021" name="J Fungi (Basel)">
        <title>Genomic and Metabolomic Analyses of the Marine Fungus Emericellopsis cladophorae: Insights into Saltwater Adaptability Mechanisms and Its Biosynthetic Potential.</title>
        <authorList>
            <person name="Goncalves M.F.M."/>
            <person name="Hilario S."/>
            <person name="Van de Peer Y."/>
            <person name="Esteves A.C."/>
            <person name="Alves A."/>
        </authorList>
    </citation>
    <scope>NUCLEOTIDE SEQUENCE</scope>
    <source>
        <strain evidence="11">MUM 19.33</strain>
    </source>
</reference>
<dbReference type="EC" id="1.4.3.5" evidence="4"/>
<dbReference type="InterPro" id="IPR019740">
    <property type="entry name" value="Pyridox_Oxase_CS"/>
</dbReference>
<protein>
    <recommendedName>
        <fullName evidence="4">pyridoxal 5'-phosphate synthase</fullName>
        <ecNumber evidence="4">1.4.3.5</ecNumber>
    </recommendedName>
</protein>
<comment type="pathway">
    <text evidence="2">Cofactor metabolism; pyridoxal 5'-phosphate salvage; pyridoxal 5'-phosphate from pyridoxamine 5'-phosphate: step 1/1.</text>
</comment>
<dbReference type="PANTHER" id="PTHR10851">
    <property type="entry name" value="PYRIDOXINE-5-PHOSPHATE OXIDASE"/>
    <property type="match status" value="1"/>
</dbReference>
<evidence type="ECO:0000256" key="6">
    <source>
        <dbReference type="ARBA" id="ARBA00022643"/>
    </source>
</evidence>
<dbReference type="InterPro" id="IPR019576">
    <property type="entry name" value="Pyridoxamine_oxidase_dimer_C"/>
</dbReference>
<dbReference type="OrthoDB" id="303614at2759"/>
<dbReference type="Proteomes" id="UP001055219">
    <property type="component" value="Unassembled WGS sequence"/>
</dbReference>
<evidence type="ECO:0000256" key="7">
    <source>
        <dbReference type="ARBA" id="ARBA00023002"/>
    </source>
</evidence>
<organism evidence="11 12">
    <name type="scientific">Emericellopsis cladophorae</name>
    <dbReference type="NCBI Taxonomy" id="2686198"/>
    <lineage>
        <taxon>Eukaryota</taxon>
        <taxon>Fungi</taxon>
        <taxon>Dikarya</taxon>
        <taxon>Ascomycota</taxon>
        <taxon>Pezizomycotina</taxon>
        <taxon>Sordariomycetes</taxon>
        <taxon>Hypocreomycetidae</taxon>
        <taxon>Hypocreales</taxon>
        <taxon>Bionectriaceae</taxon>
        <taxon>Emericellopsis</taxon>
    </lineage>
</organism>
<evidence type="ECO:0000259" key="10">
    <source>
        <dbReference type="Pfam" id="PF10590"/>
    </source>
</evidence>
<evidence type="ECO:0000256" key="5">
    <source>
        <dbReference type="ARBA" id="ARBA00022630"/>
    </source>
</evidence>
<gene>
    <name evidence="11" type="ORF">J7T54_004430</name>
</gene>
<dbReference type="PIRSF" id="PIRSF000190">
    <property type="entry name" value="Pyd_amn-ph_oxd"/>
    <property type="match status" value="1"/>
</dbReference>
<evidence type="ECO:0000256" key="2">
    <source>
        <dbReference type="ARBA" id="ARBA00004738"/>
    </source>
</evidence>
<evidence type="ECO:0000256" key="4">
    <source>
        <dbReference type="ARBA" id="ARBA00012801"/>
    </source>
</evidence>
<sequence length="240" mass="27247">MALHSESSKLIFAPSGSDQNQQAPQFTRATLSVGDLDLSSPINQFHTWFAQAQASNATPHAEACALSTAELPSGRVTSRMVYLKELDAAGGFVVYSNWGTSRKSKDVATNPHVSLLFWWETLQQQVRVEGTASRLPRAESQKYYDTRVRGSRIGAWASRQSEVLQPQDEQDDGRKQLEGWVKEYEDKFEGQEAIPVPEFWGGLRVVPERVEFWQGRESRLHDRFEYVKDGDKWTLQRLSP</sequence>
<dbReference type="InterPro" id="IPR011576">
    <property type="entry name" value="Pyridox_Oxase_N"/>
</dbReference>
<name>A0A9P9Y4C7_9HYPO</name>
<evidence type="ECO:0000313" key="12">
    <source>
        <dbReference type="Proteomes" id="UP001055219"/>
    </source>
</evidence>
<dbReference type="RefSeq" id="XP_051364259.1">
    <property type="nucleotide sequence ID" value="XM_051504347.1"/>
</dbReference>
<reference evidence="11" key="2">
    <citation type="submission" date="2022-07" db="EMBL/GenBank/DDBJ databases">
        <authorList>
            <person name="Goncalves M.F.M."/>
            <person name="Hilario S."/>
            <person name="Van De Peer Y."/>
            <person name="Esteves A.C."/>
            <person name="Alves A."/>
        </authorList>
    </citation>
    <scope>NUCLEOTIDE SEQUENCE</scope>
    <source>
        <strain evidence="11">MUM 19.33</strain>
    </source>
</reference>
<evidence type="ECO:0000313" key="11">
    <source>
        <dbReference type="EMBL" id="KAI6783403.1"/>
    </source>
</evidence>
<dbReference type="GO" id="GO:0008615">
    <property type="term" value="P:pyridoxine biosynthetic process"/>
    <property type="evidence" value="ECO:0007669"/>
    <property type="project" value="InterPro"/>
</dbReference>
<dbReference type="Pfam" id="PF01243">
    <property type="entry name" value="PNPOx_N"/>
    <property type="match status" value="1"/>
</dbReference>
<dbReference type="Pfam" id="PF10590">
    <property type="entry name" value="PNP_phzG_C"/>
    <property type="match status" value="1"/>
</dbReference>
<keyword evidence="12" id="KW-1185">Reference proteome</keyword>
<comment type="cofactor">
    <cofactor evidence="1">
        <name>FMN</name>
        <dbReference type="ChEBI" id="CHEBI:58210"/>
    </cofactor>
</comment>
<evidence type="ECO:0000256" key="3">
    <source>
        <dbReference type="ARBA" id="ARBA00005037"/>
    </source>
</evidence>
<evidence type="ECO:0000259" key="9">
    <source>
        <dbReference type="Pfam" id="PF01243"/>
    </source>
</evidence>
<dbReference type="SUPFAM" id="SSF50475">
    <property type="entry name" value="FMN-binding split barrel"/>
    <property type="match status" value="1"/>
</dbReference>
<feature type="domain" description="Pyridoxamine 5'-phosphate oxidase N-terminal" evidence="9">
    <location>
        <begin position="58"/>
        <end position="167"/>
    </location>
</feature>
<proteinExistence type="predicted"/>
<comment type="caution">
    <text evidence="11">The sequence shown here is derived from an EMBL/GenBank/DDBJ whole genome shotgun (WGS) entry which is preliminary data.</text>
</comment>
<keyword evidence="7" id="KW-0560">Oxidoreductase</keyword>
<dbReference type="PROSITE" id="PS01064">
    <property type="entry name" value="PYRIDOX_OXIDASE"/>
    <property type="match status" value="1"/>
</dbReference>
<dbReference type="EMBL" id="JAGIXG020000008">
    <property type="protein sequence ID" value="KAI6783403.1"/>
    <property type="molecule type" value="Genomic_DNA"/>
</dbReference>
<dbReference type="InterPro" id="IPR012349">
    <property type="entry name" value="Split_barrel_FMN-bd"/>
</dbReference>
<feature type="region of interest" description="Disordered" evidence="8">
    <location>
        <begin position="1"/>
        <end position="23"/>
    </location>
</feature>